<proteinExistence type="inferred from homology"/>
<feature type="transmembrane region" description="Helical" evidence="7">
    <location>
        <begin position="112"/>
        <end position="132"/>
    </location>
</feature>
<sequence>MKMVNRSRNHWFSVVNTIILSLTCIICLIPFIHIVSLSFSDKAAVLGGLVKLWPVHFTWEPYSYVLERTAFWRSFGMTLERVVIGATINVLLVILLAYPLSKPNNKLRFRSVYVWIFFFTMLFNGGLIPNYILVKELHMLDTIWALVLPGAVSVFNIILMLNFFREVPHELEDAAFIDGAGHMRTLWQIYVPMSLPAIATITLFCIVGHWNAWFDGMIYMKGDHYPLQTYLQSIVIKFDFNTMSASEAQRLAKLNDRSVKAAQMIVAAIPILLVYPYLQKYFVAGIRLGSVKG</sequence>
<keyword evidence="3" id="KW-1003">Cell membrane</keyword>
<keyword evidence="2 7" id="KW-0813">Transport</keyword>
<dbReference type="PANTHER" id="PTHR43744">
    <property type="entry name" value="ABC TRANSPORTER PERMEASE PROTEIN MG189-RELATED-RELATED"/>
    <property type="match status" value="1"/>
</dbReference>
<reference evidence="9 10" key="1">
    <citation type="submission" date="2020-08" db="EMBL/GenBank/DDBJ databases">
        <title>Genomic Encyclopedia of Type Strains, Phase III (KMG-III): the genomes of soil and plant-associated and newly described type strains.</title>
        <authorList>
            <person name="Whitman W."/>
        </authorList>
    </citation>
    <scope>NUCLEOTIDE SEQUENCE [LARGE SCALE GENOMIC DNA]</scope>
    <source>
        <strain evidence="9 10">CECT 5831</strain>
    </source>
</reference>
<gene>
    <name evidence="9" type="ORF">FHS19_000140</name>
</gene>
<evidence type="ECO:0000256" key="7">
    <source>
        <dbReference type="RuleBase" id="RU363032"/>
    </source>
</evidence>
<evidence type="ECO:0000256" key="6">
    <source>
        <dbReference type="ARBA" id="ARBA00023136"/>
    </source>
</evidence>
<accession>A0A839TF78</accession>
<feature type="transmembrane region" description="Helical" evidence="7">
    <location>
        <begin position="261"/>
        <end position="278"/>
    </location>
</feature>
<dbReference type="PROSITE" id="PS50928">
    <property type="entry name" value="ABC_TM1"/>
    <property type="match status" value="1"/>
</dbReference>
<organism evidence="9 10">
    <name type="scientific">Paenibacillus rhizosphaerae</name>
    <dbReference type="NCBI Taxonomy" id="297318"/>
    <lineage>
        <taxon>Bacteria</taxon>
        <taxon>Bacillati</taxon>
        <taxon>Bacillota</taxon>
        <taxon>Bacilli</taxon>
        <taxon>Bacillales</taxon>
        <taxon>Paenibacillaceae</taxon>
        <taxon>Paenibacillus</taxon>
    </lineage>
</organism>
<feature type="transmembrane region" description="Helical" evidence="7">
    <location>
        <begin position="82"/>
        <end position="100"/>
    </location>
</feature>
<dbReference type="GO" id="GO:0005886">
    <property type="term" value="C:plasma membrane"/>
    <property type="evidence" value="ECO:0007669"/>
    <property type="project" value="UniProtKB-SubCell"/>
</dbReference>
<comment type="similarity">
    <text evidence="7">Belongs to the binding-protein-dependent transport system permease family.</text>
</comment>
<feature type="transmembrane region" description="Helical" evidence="7">
    <location>
        <begin position="12"/>
        <end position="32"/>
    </location>
</feature>
<evidence type="ECO:0000256" key="2">
    <source>
        <dbReference type="ARBA" id="ARBA00022448"/>
    </source>
</evidence>
<comment type="caution">
    <text evidence="9">The sequence shown here is derived from an EMBL/GenBank/DDBJ whole genome shotgun (WGS) entry which is preliminary data.</text>
</comment>
<comment type="subcellular location">
    <subcellularLocation>
        <location evidence="1 7">Cell membrane</location>
        <topology evidence="1 7">Multi-pass membrane protein</topology>
    </subcellularLocation>
</comment>
<evidence type="ECO:0000256" key="4">
    <source>
        <dbReference type="ARBA" id="ARBA00022692"/>
    </source>
</evidence>
<evidence type="ECO:0000256" key="1">
    <source>
        <dbReference type="ARBA" id="ARBA00004651"/>
    </source>
</evidence>
<dbReference type="SUPFAM" id="SSF161098">
    <property type="entry name" value="MetI-like"/>
    <property type="match status" value="1"/>
</dbReference>
<dbReference type="AlphaFoldDB" id="A0A839TF78"/>
<dbReference type="PANTHER" id="PTHR43744:SF9">
    <property type="entry name" value="POLYGALACTURONAN_RHAMNOGALACTURONAN TRANSPORT SYSTEM PERMEASE PROTEIN YTCP"/>
    <property type="match status" value="1"/>
</dbReference>
<feature type="transmembrane region" description="Helical" evidence="7">
    <location>
        <begin position="144"/>
        <end position="164"/>
    </location>
</feature>
<evidence type="ECO:0000313" key="10">
    <source>
        <dbReference type="Proteomes" id="UP000517523"/>
    </source>
</evidence>
<protein>
    <submittedName>
        <fullName evidence="9">Putative aldouronate transport system permease protein</fullName>
    </submittedName>
</protein>
<keyword evidence="6 7" id="KW-0472">Membrane</keyword>
<evidence type="ECO:0000259" key="8">
    <source>
        <dbReference type="PROSITE" id="PS50928"/>
    </source>
</evidence>
<keyword evidence="5 7" id="KW-1133">Transmembrane helix</keyword>
<evidence type="ECO:0000313" key="9">
    <source>
        <dbReference type="EMBL" id="MBB3125486.1"/>
    </source>
</evidence>
<dbReference type="Gene3D" id="1.10.3720.10">
    <property type="entry name" value="MetI-like"/>
    <property type="match status" value="1"/>
</dbReference>
<evidence type="ECO:0000256" key="5">
    <source>
        <dbReference type="ARBA" id="ARBA00022989"/>
    </source>
</evidence>
<dbReference type="InterPro" id="IPR000515">
    <property type="entry name" value="MetI-like"/>
</dbReference>
<feature type="transmembrane region" description="Helical" evidence="7">
    <location>
        <begin position="185"/>
        <end position="210"/>
    </location>
</feature>
<dbReference type="Proteomes" id="UP000517523">
    <property type="component" value="Unassembled WGS sequence"/>
</dbReference>
<dbReference type="Pfam" id="PF00528">
    <property type="entry name" value="BPD_transp_1"/>
    <property type="match status" value="1"/>
</dbReference>
<dbReference type="EMBL" id="JACHXJ010000001">
    <property type="protein sequence ID" value="MBB3125486.1"/>
    <property type="molecule type" value="Genomic_DNA"/>
</dbReference>
<name>A0A839TF78_9BACL</name>
<evidence type="ECO:0000256" key="3">
    <source>
        <dbReference type="ARBA" id="ARBA00022475"/>
    </source>
</evidence>
<dbReference type="CDD" id="cd06261">
    <property type="entry name" value="TM_PBP2"/>
    <property type="match status" value="1"/>
</dbReference>
<dbReference type="InterPro" id="IPR035906">
    <property type="entry name" value="MetI-like_sf"/>
</dbReference>
<dbReference type="GO" id="GO:0055085">
    <property type="term" value="P:transmembrane transport"/>
    <property type="evidence" value="ECO:0007669"/>
    <property type="project" value="InterPro"/>
</dbReference>
<feature type="domain" description="ABC transmembrane type-1" evidence="8">
    <location>
        <begin position="75"/>
        <end position="278"/>
    </location>
</feature>
<keyword evidence="4 7" id="KW-0812">Transmembrane</keyword>